<name>A0A5N5GZG2_9ROSA</name>
<evidence type="ECO:0000256" key="4">
    <source>
        <dbReference type="RuleBase" id="RU367045"/>
    </source>
</evidence>
<dbReference type="GO" id="GO:0016887">
    <property type="term" value="F:ATP hydrolysis activity"/>
    <property type="evidence" value="ECO:0007669"/>
    <property type="project" value="InterPro"/>
</dbReference>
<reference evidence="6" key="2">
    <citation type="submission" date="2019-10" db="EMBL/GenBank/DDBJ databases">
        <title>A de novo genome assembly of a pear dwarfing rootstock.</title>
        <authorList>
            <person name="Wang F."/>
            <person name="Wang J."/>
            <person name="Li S."/>
            <person name="Zhang Y."/>
            <person name="Fang M."/>
            <person name="Ma L."/>
            <person name="Zhao Y."/>
            <person name="Jiang S."/>
        </authorList>
    </citation>
    <scope>NUCLEOTIDE SEQUENCE [LARGE SCALE GENOMIC DNA]</scope>
</reference>
<keyword evidence="4" id="KW-0653">Protein transport</keyword>
<evidence type="ECO:0000256" key="1">
    <source>
        <dbReference type="ARBA" id="ARBA00006914"/>
    </source>
</evidence>
<keyword evidence="3 4" id="KW-0067">ATP-binding</keyword>
<evidence type="ECO:0000313" key="5">
    <source>
        <dbReference type="EMBL" id="KAB2618470.1"/>
    </source>
</evidence>
<comment type="catalytic activity">
    <reaction evidence="4">
        <text>ATP + H2O = ADP + phosphate + H(+)</text>
        <dbReference type="Rhea" id="RHEA:13065"/>
        <dbReference type="ChEBI" id="CHEBI:15377"/>
        <dbReference type="ChEBI" id="CHEBI:15378"/>
        <dbReference type="ChEBI" id="CHEBI:30616"/>
        <dbReference type="ChEBI" id="CHEBI:43474"/>
        <dbReference type="ChEBI" id="CHEBI:456216"/>
        <dbReference type="EC" id="3.6.4.6"/>
    </reaction>
</comment>
<keyword evidence="4" id="KW-0813">Transport</keyword>
<comment type="cofactor">
    <cofactor evidence="4">
        <name>Mg(2+)</name>
        <dbReference type="ChEBI" id="CHEBI:18420"/>
    </cofactor>
    <text evidence="4">Binds 1 Mg(2+) ion per subunit.</text>
</comment>
<comment type="subcellular location">
    <subcellularLocation>
        <location evidence="4">Cytoplasm</location>
    </subcellularLocation>
</comment>
<keyword evidence="4" id="KW-0378">Hydrolase</keyword>
<reference evidence="5 6" key="3">
    <citation type="submission" date="2019-11" db="EMBL/GenBank/DDBJ databases">
        <title>A de novo genome assembly of a pear dwarfing rootstock.</title>
        <authorList>
            <person name="Wang F."/>
            <person name="Wang J."/>
            <person name="Li S."/>
            <person name="Zhang Y."/>
            <person name="Fang M."/>
            <person name="Ma L."/>
            <person name="Zhao Y."/>
            <person name="Jiang S."/>
        </authorList>
    </citation>
    <scope>NUCLEOTIDE SEQUENCE [LARGE SCALE GENOMIC DNA]</scope>
    <source>
        <strain evidence="5">S2</strain>
        <tissue evidence="5">Leaf</tissue>
    </source>
</reference>
<evidence type="ECO:0000256" key="3">
    <source>
        <dbReference type="ARBA" id="ARBA00022840"/>
    </source>
</evidence>
<keyword evidence="4" id="KW-0479">Metal-binding</keyword>
<accession>A0A5N5GZG2</accession>
<dbReference type="InterPro" id="IPR039812">
    <property type="entry name" value="Vesicle-fus_ATPase"/>
</dbReference>
<sequence length="214" mass="24738">MTYGYKIEDTIIYFVASGNEALEGETEKLLKKEEILKFKKEELQTKGQEQDKLQMELKKLQDFKLVELVKSEIGSKILRKHHRLHYSSDQCHKGLAVELYDKLGAANQLLTQLYIVGYLRTYHCRDHQYLYCYLACGRAGLSTGMAISIVDDVGVSFEQVGETKKNVRNLFADAENDQRARDQSGLHAIIFDEMDAICKKKLWDSQFKREENMV</sequence>
<keyword evidence="4" id="KW-0963">Cytoplasm</keyword>
<keyword evidence="4" id="KW-0931">ER-Golgi transport</keyword>
<keyword evidence="4" id="KW-0460">Magnesium</keyword>
<organism evidence="5 6">
    <name type="scientific">Pyrus ussuriensis x Pyrus communis</name>
    <dbReference type="NCBI Taxonomy" id="2448454"/>
    <lineage>
        <taxon>Eukaryota</taxon>
        <taxon>Viridiplantae</taxon>
        <taxon>Streptophyta</taxon>
        <taxon>Embryophyta</taxon>
        <taxon>Tracheophyta</taxon>
        <taxon>Spermatophyta</taxon>
        <taxon>Magnoliopsida</taxon>
        <taxon>eudicotyledons</taxon>
        <taxon>Gunneridae</taxon>
        <taxon>Pentapetalae</taxon>
        <taxon>rosids</taxon>
        <taxon>fabids</taxon>
        <taxon>Rosales</taxon>
        <taxon>Rosaceae</taxon>
        <taxon>Amygdaloideae</taxon>
        <taxon>Maleae</taxon>
        <taxon>Pyrus</taxon>
    </lineage>
</organism>
<dbReference type="GO" id="GO:0035494">
    <property type="term" value="P:SNARE complex disassembly"/>
    <property type="evidence" value="ECO:0007669"/>
    <property type="project" value="InterPro"/>
</dbReference>
<dbReference type="PANTHER" id="PTHR23078">
    <property type="entry name" value="VESICULAR-FUSION PROTEIN NSF"/>
    <property type="match status" value="1"/>
</dbReference>
<dbReference type="OrthoDB" id="1708752at2759"/>
<comment type="caution">
    <text evidence="5">The sequence shown here is derived from an EMBL/GenBank/DDBJ whole genome shotgun (WGS) entry which is preliminary data.</text>
</comment>
<keyword evidence="6" id="KW-1185">Reference proteome</keyword>
<gene>
    <name evidence="5" type="ORF">D8674_014339</name>
</gene>
<comment type="function">
    <text evidence="4">Required for vesicle-mediated transport. Catalyzes the fusion of transport vesicles within the Golgi cisternae. Is also required for transport from the endoplasmic reticulum to the Golgi stack. Seems to function as a fusion protein required for the delivery of cargo proteins to all compartments of the Golgi stack independent of vesicle origin.</text>
</comment>
<dbReference type="GO" id="GO:0006891">
    <property type="term" value="P:intra-Golgi vesicle-mediated transport"/>
    <property type="evidence" value="ECO:0007669"/>
    <property type="project" value="TreeGrafter"/>
</dbReference>
<dbReference type="EMBL" id="SMOL01000401">
    <property type="protein sequence ID" value="KAB2618470.1"/>
    <property type="molecule type" value="Genomic_DNA"/>
</dbReference>
<dbReference type="GO" id="GO:0046872">
    <property type="term" value="F:metal ion binding"/>
    <property type="evidence" value="ECO:0007669"/>
    <property type="project" value="UniProtKB-UniRule"/>
</dbReference>
<dbReference type="Gene3D" id="3.40.50.300">
    <property type="entry name" value="P-loop containing nucleotide triphosphate hydrolases"/>
    <property type="match status" value="1"/>
</dbReference>
<comment type="similarity">
    <text evidence="1 4">Belongs to the AAA ATPase family.</text>
</comment>
<dbReference type="GO" id="GO:0005795">
    <property type="term" value="C:Golgi stack"/>
    <property type="evidence" value="ECO:0007669"/>
    <property type="project" value="TreeGrafter"/>
</dbReference>
<reference evidence="5 6" key="1">
    <citation type="submission" date="2019-09" db="EMBL/GenBank/DDBJ databases">
        <authorList>
            <person name="Ou C."/>
        </authorList>
    </citation>
    <scope>NUCLEOTIDE SEQUENCE [LARGE SCALE GENOMIC DNA]</scope>
    <source>
        <strain evidence="5">S2</strain>
        <tissue evidence="5">Leaf</tissue>
    </source>
</reference>
<dbReference type="InterPro" id="IPR027417">
    <property type="entry name" value="P-loop_NTPase"/>
</dbReference>
<protein>
    <recommendedName>
        <fullName evidence="4">Vesicle-fusing ATPase</fullName>
        <ecNumber evidence="4">3.6.4.6</ecNumber>
    </recommendedName>
</protein>
<dbReference type="AlphaFoldDB" id="A0A5N5GZG2"/>
<evidence type="ECO:0000313" key="6">
    <source>
        <dbReference type="Proteomes" id="UP000327157"/>
    </source>
</evidence>
<dbReference type="GO" id="GO:0043001">
    <property type="term" value="P:Golgi to plasma membrane protein transport"/>
    <property type="evidence" value="ECO:0007669"/>
    <property type="project" value="TreeGrafter"/>
</dbReference>
<dbReference type="EC" id="3.6.4.6" evidence="4"/>
<keyword evidence="2 4" id="KW-0547">Nucleotide-binding</keyword>
<dbReference type="GO" id="GO:0005524">
    <property type="term" value="F:ATP binding"/>
    <property type="evidence" value="ECO:0007669"/>
    <property type="project" value="UniProtKB-UniRule"/>
</dbReference>
<dbReference type="PANTHER" id="PTHR23078:SF3">
    <property type="entry name" value="VESICLE-FUSING ATPASE"/>
    <property type="match status" value="1"/>
</dbReference>
<dbReference type="Proteomes" id="UP000327157">
    <property type="component" value="Chromosome 15"/>
</dbReference>
<evidence type="ECO:0000256" key="2">
    <source>
        <dbReference type="ARBA" id="ARBA00022741"/>
    </source>
</evidence>
<proteinExistence type="inferred from homology"/>